<proteinExistence type="predicted"/>
<evidence type="ECO:0000256" key="1">
    <source>
        <dbReference type="SAM" id="MobiDB-lite"/>
    </source>
</evidence>
<dbReference type="EMBL" id="CP097509">
    <property type="protein sequence ID" value="URE14388.1"/>
    <property type="molecule type" value="Genomic_DNA"/>
</dbReference>
<organism evidence="2 3">
    <name type="scientific">Musa troglodytarum</name>
    <name type="common">fe'i banana</name>
    <dbReference type="NCBI Taxonomy" id="320322"/>
    <lineage>
        <taxon>Eukaryota</taxon>
        <taxon>Viridiplantae</taxon>
        <taxon>Streptophyta</taxon>
        <taxon>Embryophyta</taxon>
        <taxon>Tracheophyta</taxon>
        <taxon>Spermatophyta</taxon>
        <taxon>Magnoliopsida</taxon>
        <taxon>Liliopsida</taxon>
        <taxon>Zingiberales</taxon>
        <taxon>Musaceae</taxon>
        <taxon>Musa</taxon>
    </lineage>
</organism>
<gene>
    <name evidence="2" type="ORF">MUK42_11955</name>
</gene>
<keyword evidence="3" id="KW-1185">Reference proteome</keyword>
<feature type="region of interest" description="Disordered" evidence="1">
    <location>
        <begin position="227"/>
        <end position="246"/>
    </location>
</feature>
<dbReference type="Proteomes" id="UP001055439">
    <property type="component" value="Chromosome 7"/>
</dbReference>
<evidence type="ECO:0000313" key="3">
    <source>
        <dbReference type="Proteomes" id="UP001055439"/>
    </source>
</evidence>
<evidence type="ECO:0000313" key="2">
    <source>
        <dbReference type="EMBL" id="URE14388.1"/>
    </source>
</evidence>
<dbReference type="AlphaFoldDB" id="A0A9E7GNE6"/>
<protein>
    <submittedName>
        <fullName evidence="2">Uncharacterized protein</fullName>
    </submittedName>
</protein>
<accession>A0A9E7GNE6</accession>
<reference evidence="2" key="1">
    <citation type="submission" date="2022-05" db="EMBL/GenBank/DDBJ databases">
        <title>The Musa troglodytarum L. genome provides insights into the mechanism of non-climacteric behaviour and enrichment of carotenoids.</title>
        <authorList>
            <person name="Wang J."/>
        </authorList>
    </citation>
    <scope>NUCLEOTIDE SEQUENCE</scope>
    <source>
        <tissue evidence="2">Leaf</tissue>
    </source>
</reference>
<name>A0A9E7GNE6_9LILI</name>
<sequence length="246" mass="27472">MLVNGVSHCSIGCIEPVLAMTMVMSTIRVEHLLAQVDFYLEYIIASNCPTLFSFHSIGHFKKEKWEVERTSMIKTAATKDYMDMDMDILDILQQDTLPHLGHIRHKHIPQHPGHIHNKDTLHRDTLLLHTHQQDILVHLLHHIKAKDYGLCCLQSSLVENSMSNDVLFILVHQLLTGHGSHMGAMLAGGAAAAAAAYGMHHMAHGSHHAGHGAYAGHMPGHHGKFKHGKFGKHKHGKHGGKFKKWK</sequence>